<dbReference type="AlphaFoldDB" id="A0A7W7WFG6"/>
<dbReference type="EMBL" id="JACHJR010000001">
    <property type="protein sequence ID" value="MBB4944938.1"/>
    <property type="molecule type" value="Genomic_DNA"/>
</dbReference>
<feature type="transmembrane region" description="Helical" evidence="2">
    <location>
        <begin position="367"/>
        <end position="387"/>
    </location>
</feature>
<organism evidence="3 4">
    <name type="scientific">Kitasatospora gansuensis</name>
    <dbReference type="NCBI Taxonomy" id="258050"/>
    <lineage>
        <taxon>Bacteria</taxon>
        <taxon>Bacillati</taxon>
        <taxon>Actinomycetota</taxon>
        <taxon>Actinomycetes</taxon>
        <taxon>Kitasatosporales</taxon>
        <taxon>Streptomycetaceae</taxon>
        <taxon>Kitasatospora</taxon>
    </lineage>
</organism>
<feature type="transmembrane region" description="Helical" evidence="2">
    <location>
        <begin position="203"/>
        <end position="224"/>
    </location>
</feature>
<feature type="transmembrane region" description="Helical" evidence="2">
    <location>
        <begin position="465"/>
        <end position="482"/>
    </location>
</feature>
<name>A0A7W7WFG6_9ACTN</name>
<evidence type="ECO:0000256" key="2">
    <source>
        <dbReference type="SAM" id="Phobius"/>
    </source>
</evidence>
<feature type="transmembrane region" description="Helical" evidence="2">
    <location>
        <begin position="231"/>
        <end position="251"/>
    </location>
</feature>
<feature type="transmembrane region" description="Helical" evidence="2">
    <location>
        <begin position="340"/>
        <end position="361"/>
    </location>
</feature>
<proteinExistence type="predicted"/>
<feature type="transmembrane region" description="Helical" evidence="2">
    <location>
        <begin position="642"/>
        <end position="659"/>
    </location>
</feature>
<feature type="transmembrane region" description="Helical" evidence="2">
    <location>
        <begin position="565"/>
        <end position="582"/>
    </location>
</feature>
<feature type="transmembrane region" description="Helical" evidence="2">
    <location>
        <begin position="594"/>
        <end position="621"/>
    </location>
</feature>
<feature type="transmembrane region" description="Helical" evidence="2">
    <location>
        <begin position="428"/>
        <end position="453"/>
    </location>
</feature>
<evidence type="ECO:0000256" key="1">
    <source>
        <dbReference type="SAM" id="MobiDB-lite"/>
    </source>
</evidence>
<keyword evidence="2" id="KW-0472">Membrane</keyword>
<keyword evidence="2" id="KW-0812">Transmembrane</keyword>
<feature type="transmembrane region" description="Helical" evidence="2">
    <location>
        <begin position="125"/>
        <end position="146"/>
    </location>
</feature>
<keyword evidence="2" id="KW-1133">Transmembrane helix</keyword>
<feature type="transmembrane region" description="Helical" evidence="2">
    <location>
        <begin position="530"/>
        <end position="553"/>
    </location>
</feature>
<accession>A0A7W7WFG6</accession>
<evidence type="ECO:0000313" key="4">
    <source>
        <dbReference type="Proteomes" id="UP000573327"/>
    </source>
</evidence>
<feature type="transmembrane region" description="Helical" evidence="2">
    <location>
        <begin position="55"/>
        <end position="73"/>
    </location>
</feature>
<sequence>MDADARQGSGWKVALPLLGALVVLLGGWVPLQLMWAFGERTDGVPGLFAFRSATWGDGLLLPVLAFCLIGWIGQLSQPPGGRRPTLLAAAAGGVAGAALIAVWVADPSPESNWTAPRPHHLNTAGVWHAVFLVAASALFAGLWVEVLRRLRHAERPAEGEPPESDGPDPLRSMQAAGAVGCTVGFAWLAGIDSARAAGTSSGAGSVAVLGFAAVSLTACLLWATRGRPVSAAGPLAAGAAIAGAVVAFSAVHGRADALVYCVLVGALGAGFSLSWSARPGDDAVGQEAVGVCALFAALTLLVSVRDLGILQTVLIPVAVFALAAVLRMACSPGRPLNARYVAAGAISASLEALCVFALWLHDHQGRGYITAGFILTVVGLLLGGVFLPSFKKDFEELMEVEGDVDRSVAGAGAGAEQYAVAKKAWWPLLGFAVAAFMSMLALTIALAPSLGWAAGMAHPGVRGPAVVAVVLLLLVAPALVDVGRALEKHHPRPTVDMDVRSGGVWWCLAAGAAVCLLMVLVLPWKHGWDWLAAVQALLLAAFSLQTVLGNGAWLHLGQLQWPAKCAAGSVFLAVGFIGYWSLTDAVRPGSESSVPGFAVAALGGAFVSAAVLTVTGTAVVYAAGGWYYRTDYPPARNAAQDCLLLGFLWLTLGWLPQFVLANVPASAPERWAAVGTVLAGFLFLFVPAFLWTLENNDSHVERQRRRTNELRQSGDTPAAPLSPDLTGGLATAQSSAARLRSLPGRIAQLLRSVRAGSRPASEVDEEEVFILRLAGHTAVQNSLALGLTAVSVVGAIGVSAGMDQKAVGVVGLSGAG</sequence>
<dbReference type="RefSeq" id="WP_184911212.1">
    <property type="nucleotide sequence ID" value="NZ_JACHJR010000001.1"/>
</dbReference>
<evidence type="ECO:0000313" key="3">
    <source>
        <dbReference type="EMBL" id="MBB4944938.1"/>
    </source>
</evidence>
<feature type="transmembrane region" description="Helical" evidence="2">
    <location>
        <begin position="257"/>
        <end position="277"/>
    </location>
</feature>
<protein>
    <submittedName>
        <fullName evidence="3">Uncharacterized protein</fullName>
    </submittedName>
</protein>
<feature type="transmembrane region" description="Helical" evidence="2">
    <location>
        <begin position="671"/>
        <end position="693"/>
    </location>
</feature>
<feature type="transmembrane region" description="Helical" evidence="2">
    <location>
        <begin position="308"/>
        <end position="328"/>
    </location>
</feature>
<feature type="transmembrane region" description="Helical" evidence="2">
    <location>
        <begin position="503"/>
        <end position="524"/>
    </location>
</feature>
<feature type="transmembrane region" description="Helical" evidence="2">
    <location>
        <begin position="85"/>
        <end position="105"/>
    </location>
</feature>
<reference evidence="3 4" key="1">
    <citation type="submission" date="2020-08" db="EMBL/GenBank/DDBJ databases">
        <title>Sequencing the genomes of 1000 actinobacteria strains.</title>
        <authorList>
            <person name="Klenk H.-P."/>
        </authorList>
    </citation>
    <scope>NUCLEOTIDE SEQUENCE [LARGE SCALE GENOMIC DNA]</scope>
    <source>
        <strain evidence="3 4">DSM 44786</strain>
    </source>
</reference>
<feature type="transmembrane region" description="Helical" evidence="2">
    <location>
        <begin position="12"/>
        <end position="35"/>
    </location>
</feature>
<feature type="region of interest" description="Disordered" evidence="1">
    <location>
        <begin position="702"/>
        <end position="725"/>
    </location>
</feature>
<comment type="caution">
    <text evidence="3">The sequence shown here is derived from an EMBL/GenBank/DDBJ whole genome shotgun (WGS) entry which is preliminary data.</text>
</comment>
<gene>
    <name evidence="3" type="ORF">F4556_000473</name>
</gene>
<keyword evidence="4" id="KW-1185">Reference proteome</keyword>
<dbReference type="Proteomes" id="UP000573327">
    <property type="component" value="Unassembled WGS sequence"/>
</dbReference>